<name>A0A517U091_9BACT</name>
<proteinExistence type="predicted"/>
<keyword evidence="2" id="KW-1185">Reference proteome</keyword>
<gene>
    <name evidence="1" type="ORF">I41_32360</name>
</gene>
<evidence type="ECO:0000313" key="1">
    <source>
        <dbReference type="EMBL" id="QDT74042.1"/>
    </source>
</evidence>
<dbReference type="AlphaFoldDB" id="A0A517U091"/>
<dbReference type="EMBL" id="CP036339">
    <property type="protein sequence ID" value="QDT74042.1"/>
    <property type="molecule type" value="Genomic_DNA"/>
</dbReference>
<accession>A0A517U091</accession>
<dbReference type="KEGG" id="llh:I41_32360"/>
<protein>
    <submittedName>
        <fullName evidence="1">Uncharacterized protein</fullName>
    </submittedName>
</protein>
<reference evidence="1 2" key="1">
    <citation type="submission" date="2019-02" db="EMBL/GenBank/DDBJ databases">
        <title>Deep-cultivation of Planctomycetes and their phenomic and genomic characterization uncovers novel biology.</title>
        <authorList>
            <person name="Wiegand S."/>
            <person name="Jogler M."/>
            <person name="Boedeker C."/>
            <person name="Pinto D."/>
            <person name="Vollmers J."/>
            <person name="Rivas-Marin E."/>
            <person name="Kohn T."/>
            <person name="Peeters S.H."/>
            <person name="Heuer A."/>
            <person name="Rast P."/>
            <person name="Oberbeckmann S."/>
            <person name="Bunk B."/>
            <person name="Jeske O."/>
            <person name="Meyerdierks A."/>
            <person name="Storesund J.E."/>
            <person name="Kallscheuer N."/>
            <person name="Luecker S."/>
            <person name="Lage O.M."/>
            <person name="Pohl T."/>
            <person name="Merkel B.J."/>
            <person name="Hornburger P."/>
            <person name="Mueller R.-W."/>
            <person name="Bruemmer F."/>
            <person name="Labrenz M."/>
            <person name="Spormann A.M."/>
            <person name="Op den Camp H."/>
            <person name="Overmann J."/>
            <person name="Amann R."/>
            <person name="Jetten M.S.M."/>
            <person name="Mascher T."/>
            <person name="Medema M.H."/>
            <person name="Devos D.P."/>
            <person name="Kaster A.-K."/>
            <person name="Ovreas L."/>
            <person name="Rohde M."/>
            <person name="Galperin M.Y."/>
            <person name="Jogler C."/>
        </authorList>
    </citation>
    <scope>NUCLEOTIDE SEQUENCE [LARGE SCALE GENOMIC DNA]</scope>
    <source>
        <strain evidence="1 2">I41</strain>
    </source>
</reference>
<organism evidence="1 2">
    <name type="scientific">Lacipirellula limnantheis</name>
    <dbReference type="NCBI Taxonomy" id="2528024"/>
    <lineage>
        <taxon>Bacteria</taxon>
        <taxon>Pseudomonadati</taxon>
        <taxon>Planctomycetota</taxon>
        <taxon>Planctomycetia</taxon>
        <taxon>Pirellulales</taxon>
        <taxon>Lacipirellulaceae</taxon>
        <taxon>Lacipirellula</taxon>
    </lineage>
</organism>
<evidence type="ECO:0000313" key="2">
    <source>
        <dbReference type="Proteomes" id="UP000317909"/>
    </source>
</evidence>
<sequence length="126" mass="13925">MILNISRDQSHINIAGKAQTSMAELGIGKSKVSRRRDVLRSIERFEPIPGTEQTRWLARGIVDGKPVVALLERHVGCRWGGWQDTVRVNDIFNPIEANRLLALGTGLAAFVNHSEGDTHDDCHATS</sequence>
<dbReference type="Proteomes" id="UP000317909">
    <property type="component" value="Chromosome"/>
</dbReference>